<accession>A0A1E5IPC2</accession>
<dbReference type="AlphaFoldDB" id="A0A1E5IPC2"/>
<dbReference type="EMBL" id="LNVX01000009">
    <property type="protein sequence ID" value="OEG71923.1"/>
    <property type="molecule type" value="Genomic_DNA"/>
</dbReference>
<protein>
    <submittedName>
        <fullName evidence="1">Uncharacterized protein</fullName>
    </submittedName>
</protein>
<reference evidence="1 2" key="1">
    <citation type="submission" date="2015-11" db="EMBL/GenBank/DDBJ databases">
        <title>Evidence for parallel genomic evolution in an endosymbiosis of termite gut flagellates.</title>
        <authorList>
            <person name="Zheng H."/>
        </authorList>
    </citation>
    <scope>NUCLEOTIDE SEQUENCE [LARGE SCALE GENOMIC DNA]</scope>
    <source>
        <strain evidence="1 2">CET450</strain>
    </source>
</reference>
<dbReference type="Proteomes" id="UP000095237">
    <property type="component" value="Unassembled WGS sequence"/>
</dbReference>
<comment type="caution">
    <text evidence="1">The sequence shown here is derived from an EMBL/GenBank/DDBJ whole genome shotgun (WGS) entry which is preliminary data.</text>
</comment>
<evidence type="ECO:0000313" key="2">
    <source>
        <dbReference type="Proteomes" id="UP000095237"/>
    </source>
</evidence>
<gene>
    <name evidence="1" type="ORF">ATZ36_11840</name>
</gene>
<organism evidence="1 2">
    <name type="scientific">Endomicrobium trichonymphae</name>
    <dbReference type="NCBI Taxonomy" id="1408204"/>
    <lineage>
        <taxon>Bacteria</taxon>
        <taxon>Pseudomonadati</taxon>
        <taxon>Elusimicrobiota</taxon>
        <taxon>Endomicrobiia</taxon>
        <taxon>Endomicrobiales</taxon>
        <taxon>Endomicrobiaceae</taxon>
        <taxon>Candidatus Endomicrobiellum</taxon>
    </lineage>
</organism>
<proteinExistence type="predicted"/>
<evidence type="ECO:0000313" key="1">
    <source>
        <dbReference type="EMBL" id="OEG71923.1"/>
    </source>
</evidence>
<name>A0A1E5IPC2_ENDTX</name>
<keyword evidence="2" id="KW-1185">Reference proteome</keyword>
<sequence>MAKEYRYIVFFDESPDMLQTVVDKMLLSEYFCMTVPANPIVGVPENLEKLVLCEKIEPAVSLSPESILPVFAMLSVVKPEESGLLTKKHLQNAKFTEYLIDFFDNSRYVKPAIPLYIIEVEKICFSKETYVLNSFL</sequence>